<gene>
    <name evidence="9" type="ORF">CASFOL_027588</name>
</gene>
<feature type="transmembrane region" description="Helical" evidence="8">
    <location>
        <begin position="6"/>
        <end position="24"/>
    </location>
</feature>
<reference evidence="10" key="1">
    <citation type="journal article" date="2024" name="IScience">
        <title>Strigolactones Initiate the Formation of Haustorium-like Structures in Castilleja.</title>
        <authorList>
            <person name="Buerger M."/>
            <person name="Peterson D."/>
            <person name="Chory J."/>
        </authorList>
    </citation>
    <scope>NUCLEOTIDE SEQUENCE [LARGE SCALE GENOMIC DNA]</scope>
</reference>
<dbReference type="GO" id="GO:0016020">
    <property type="term" value="C:membrane"/>
    <property type="evidence" value="ECO:0007669"/>
    <property type="project" value="UniProtKB-SubCell"/>
</dbReference>
<comment type="caution">
    <text evidence="9">The sequence shown here is derived from an EMBL/GenBank/DDBJ whole genome shotgun (WGS) entry which is preliminary data.</text>
</comment>
<feature type="transmembrane region" description="Helical" evidence="8">
    <location>
        <begin position="149"/>
        <end position="171"/>
    </location>
</feature>
<keyword evidence="6 8" id="KW-0472">Membrane</keyword>
<evidence type="ECO:0000256" key="3">
    <source>
        <dbReference type="ARBA" id="ARBA00022692"/>
    </source>
</evidence>
<sequence>MVRKSISYGHMFMLLGFLSILLTVTKRTIPNICIPTEVANKMLPCGSVIESSQRRLYEEEEIDPCSYKGKYEALGSLGKQNSVTGLPKYPRMHRNAISVKCFFRQFFSSVAKTDYLTLRYGFITTHLSLGQLNSFNFQKYIKHSLDKDFRTVVSIRPLMWFLVVIFMLLDIHGWHSYFWISFVRLTIVLTVGTKLEVIVAKMALQLKKQKNVIIEAQVVELNDNNFWFGQPSFLLDLMHFILFLMEFGSDS</sequence>
<evidence type="ECO:0000256" key="7">
    <source>
        <dbReference type="ARBA" id="ARBA00023265"/>
    </source>
</evidence>
<comment type="subcellular location">
    <subcellularLocation>
        <location evidence="1">Membrane</location>
        <topology evidence="1">Multi-pass membrane protein</topology>
    </subcellularLocation>
</comment>
<keyword evidence="5 8" id="KW-1133">Transmembrane helix</keyword>
<evidence type="ECO:0000256" key="6">
    <source>
        <dbReference type="ARBA" id="ARBA00023136"/>
    </source>
</evidence>
<dbReference type="EMBL" id="JAVIJP010000036">
    <property type="protein sequence ID" value="KAL3628542.1"/>
    <property type="molecule type" value="Genomic_DNA"/>
</dbReference>
<dbReference type="GO" id="GO:0006952">
    <property type="term" value="P:defense response"/>
    <property type="evidence" value="ECO:0007669"/>
    <property type="project" value="UniProtKB-KW"/>
</dbReference>
<proteinExistence type="inferred from homology"/>
<evidence type="ECO:0000313" key="9">
    <source>
        <dbReference type="EMBL" id="KAL3628542.1"/>
    </source>
</evidence>
<keyword evidence="4" id="KW-0611">Plant defense</keyword>
<dbReference type="PANTHER" id="PTHR31942">
    <property type="entry name" value="MLO-LIKE PROTEIN 1"/>
    <property type="match status" value="1"/>
</dbReference>
<keyword evidence="10" id="KW-1185">Reference proteome</keyword>
<evidence type="ECO:0000256" key="5">
    <source>
        <dbReference type="ARBA" id="ARBA00022989"/>
    </source>
</evidence>
<dbReference type="PANTHER" id="PTHR31942:SF89">
    <property type="entry name" value="MLO-LIKE PROTEIN 3"/>
    <property type="match status" value="1"/>
</dbReference>
<feature type="transmembrane region" description="Helical" evidence="8">
    <location>
        <begin position="177"/>
        <end position="200"/>
    </location>
</feature>
<evidence type="ECO:0000256" key="4">
    <source>
        <dbReference type="ARBA" id="ARBA00022821"/>
    </source>
</evidence>
<keyword evidence="7" id="KW-0568">Pathogenesis-related protein</keyword>
<evidence type="ECO:0000313" key="10">
    <source>
        <dbReference type="Proteomes" id="UP001632038"/>
    </source>
</evidence>
<dbReference type="Proteomes" id="UP001632038">
    <property type="component" value="Unassembled WGS sequence"/>
</dbReference>
<dbReference type="InterPro" id="IPR004326">
    <property type="entry name" value="Mlo"/>
</dbReference>
<evidence type="ECO:0000256" key="1">
    <source>
        <dbReference type="ARBA" id="ARBA00004141"/>
    </source>
</evidence>
<evidence type="ECO:0000256" key="8">
    <source>
        <dbReference type="SAM" id="Phobius"/>
    </source>
</evidence>
<keyword evidence="3 8" id="KW-0812">Transmembrane</keyword>
<comment type="similarity">
    <text evidence="2">Belongs to the MLO family.</text>
</comment>
<organism evidence="9 10">
    <name type="scientific">Castilleja foliolosa</name>
    <dbReference type="NCBI Taxonomy" id="1961234"/>
    <lineage>
        <taxon>Eukaryota</taxon>
        <taxon>Viridiplantae</taxon>
        <taxon>Streptophyta</taxon>
        <taxon>Embryophyta</taxon>
        <taxon>Tracheophyta</taxon>
        <taxon>Spermatophyta</taxon>
        <taxon>Magnoliopsida</taxon>
        <taxon>eudicotyledons</taxon>
        <taxon>Gunneridae</taxon>
        <taxon>Pentapetalae</taxon>
        <taxon>asterids</taxon>
        <taxon>lamiids</taxon>
        <taxon>Lamiales</taxon>
        <taxon>Orobanchaceae</taxon>
        <taxon>Pedicularideae</taxon>
        <taxon>Castillejinae</taxon>
        <taxon>Castilleja</taxon>
    </lineage>
</organism>
<name>A0ABD3CG38_9LAMI</name>
<dbReference type="AlphaFoldDB" id="A0ABD3CG38"/>
<protein>
    <submittedName>
        <fullName evidence="9">Uncharacterized protein</fullName>
    </submittedName>
</protein>
<dbReference type="Pfam" id="PF03094">
    <property type="entry name" value="Mlo"/>
    <property type="match status" value="2"/>
</dbReference>
<evidence type="ECO:0000256" key="2">
    <source>
        <dbReference type="ARBA" id="ARBA00006574"/>
    </source>
</evidence>
<accession>A0ABD3CG38</accession>